<protein>
    <recommendedName>
        <fullName evidence="7">Platelet-activating factor acetylhydrolase</fullName>
    </recommendedName>
</protein>
<evidence type="ECO:0000256" key="3">
    <source>
        <dbReference type="ARBA" id="ARBA00023098"/>
    </source>
</evidence>
<accession>A0A543JMN9</accession>
<dbReference type="AlphaFoldDB" id="A0A543JMN9"/>
<keyword evidence="6" id="KW-1185">Reference proteome</keyword>
<dbReference type="InterPro" id="IPR029058">
    <property type="entry name" value="AB_hydrolase_fold"/>
</dbReference>
<dbReference type="Gene3D" id="3.40.50.1820">
    <property type="entry name" value="alpha/beta hydrolase"/>
    <property type="match status" value="1"/>
</dbReference>
<comment type="caution">
    <text evidence="5">The sequence shown here is derived from an EMBL/GenBank/DDBJ whole genome shotgun (WGS) entry which is preliminary data.</text>
</comment>
<feature type="chain" id="PRO_5021842316" description="Platelet-activating factor acetylhydrolase" evidence="4">
    <location>
        <begin position="25"/>
        <end position="385"/>
    </location>
</feature>
<dbReference type="EMBL" id="VFPP01000001">
    <property type="protein sequence ID" value="TQM84028.1"/>
    <property type="molecule type" value="Genomic_DNA"/>
</dbReference>
<feature type="signal peptide" evidence="4">
    <location>
        <begin position="1"/>
        <end position="24"/>
    </location>
</feature>
<dbReference type="Proteomes" id="UP000316628">
    <property type="component" value="Unassembled WGS sequence"/>
</dbReference>
<sequence length="385" mass="41147">MFRRTTASIAALVLAASLTGVAEAEPDLVPTLPAPTGGHRVGVTALHLVDADRPDPWPDAGGRPREVMVSVHYPALDVRDHPVAPHLTPGVVARLPWIRPLAYPHLPPAGVDWAATSTHSHVNAPAHPARRPVVLYSPGLVDPRALGTNTAEDLASRGYVVVTIDHPGEVFAVDLPAGPRPIALPGNPATDPALYRTVIATRLADTAFVLDRLELLAAGGNPDADGRPLPRDLGHALDLRRVGMYGQGLGGTIAAEGMHEDRRIDAAINMEGFLDYHPEQPGQDGELLPVAREGANRPLLLLGTEGFQNDRYRRAWSAALAHGCARRHVIADANHWALTDFAAIVPQLHAAGLVDDLGRDAMVGRATSVPTVRHHVASFFDRHLR</sequence>
<name>A0A543JMN9_9PSEU</name>
<evidence type="ECO:0008006" key="7">
    <source>
        <dbReference type="Google" id="ProtNLM"/>
    </source>
</evidence>
<evidence type="ECO:0000256" key="4">
    <source>
        <dbReference type="SAM" id="SignalP"/>
    </source>
</evidence>
<keyword evidence="1" id="KW-0378">Hydrolase</keyword>
<keyword evidence="2" id="KW-0442">Lipid degradation</keyword>
<organism evidence="5 6">
    <name type="scientific">Saccharothrix saharensis</name>
    <dbReference type="NCBI Taxonomy" id="571190"/>
    <lineage>
        <taxon>Bacteria</taxon>
        <taxon>Bacillati</taxon>
        <taxon>Actinomycetota</taxon>
        <taxon>Actinomycetes</taxon>
        <taxon>Pseudonocardiales</taxon>
        <taxon>Pseudonocardiaceae</taxon>
        <taxon>Saccharothrix</taxon>
    </lineage>
</organism>
<dbReference type="PANTHER" id="PTHR10272:SF0">
    <property type="entry name" value="PLATELET-ACTIVATING FACTOR ACETYLHYDROLASE"/>
    <property type="match status" value="1"/>
</dbReference>
<dbReference type="OrthoDB" id="569821at2"/>
<proteinExistence type="predicted"/>
<keyword evidence="3" id="KW-0443">Lipid metabolism</keyword>
<evidence type="ECO:0000313" key="6">
    <source>
        <dbReference type="Proteomes" id="UP000316628"/>
    </source>
</evidence>
<gene>
    <name evidence="5" type="ORF">FHX81_6466</name>
</gene>
<dbReference type="RefSeq" id="WP_141982190.1">
    <property type="nucleotide sequence ID" value="NZ_VFPP01000001.1"/>
</dbReference>
<dbReference type="SUPFAM" id="SSF53474">
    <property type="entry name" value="alpha/beta-Hydrolases"/>
    <property type="match status" value="1"/>
</dbReference>
<evidence type="ECO:0000256" key="2">
    <source>
        <dbReference type="ARBA" id="ARBA00022963"/>
    </source>
</evidence>
<dbReference type="GO" id="GO:0003847">
    <property type="term" value="F:1-alkyl-2-acetylglycerophosphocholine esterase activity"/>
    <property type="evidence" value="ECO:0007669"/>
    <property type="project" value="TreeGrafter"/>
</dbReference>
<dbReference type="GO" id="GO:0016042">
    <property type="term" value="P:lipid catabolic process"/>
    <property type="evidence" value="ECO:0007669"/>
    <property type="project" value="UniProtKB-KW"/>
</dbReference>
<evidence type="ECO:0000313" key="5">
    <source>
        <dbReference type="EMBL" id="TQM84028.1"/>
    </source>
</evidence>
<dbReference type="PANTHER" id="PTHR10272">
    <property type="entry name" value="PLATELET-ACTIVATING FACTOR ACETYLHYDROLASE"/>
    <property type="match status" value="1"/>
</dbReference>
<reference evidence="5 6" key="1">
    <citation type="submission" date="2019-06" db="EMBL/GenBank/DDBJ databases">
        <title>Sequencing the genomes of 1000 actinobacteria strains.</title>
        <authorList>
            <person name="Klenk H.-P."/>
        </authorList>
    </citation>
    <scope>NUCLEOTIDE SEQUENCE [LARGE SCALE GENOMIC DNA]</scope>
    <source>
        <strain evidence="5 6">DSM 45456</strain>
    </source>
</reference>
<keyword evidence="4" id="KW-0732">Signal</keyword>
<evidence type="ECO:0000256" key="1">
    <source>
        <dbReference type="ARBA" id="ARBA00022801"/>
    </source>
</evidence>